<dbReference type="Proteomes" id="UP000070444">
    <property type="component" value="Unassembled WGS sequence"/>
</dbReference>
<organism evidence="2 3">
    <name type="scientific">Conidiobolus coronatus (strain ATCC 28846 / CBS 209.66 / NRRL 28638)</name>
    <name type="common">Delacroixia coronata</name>
    <dbReference type="NCBI Taxonomy" id="796925"/>
    <lineage>
        <taxon>Eukaryota</taxon>
        <taxon>Fungi</taxon>
        <taxon>Fungi incertae sedis</taxon>
        <taxon>Zoopagomycota</taxon>
        <taxon>Entomophthoromycotina</taxon>
        <taxon>Entomophthoromycetes</taxon>
        <taxon>Entomophthorales</taxon>
        <taxon>Ancylistaceae</taxon>
        <taxon>Conidiobolus</taxon>
    </lineage>
</organism>
<dbReference type="SUPFAM" id="SSF50978">
    <property type="entry name" value="WD40 repeat-like"/>
    <property type="match status" value="1"/>
</dbReference>
<protein>
    <recommendedName>
        <fullName evidence="4">WD40 repeat-like protein</fullName>
    </recommendedName>
</protein>
<evidence type="ECO:0000313" key="2">
    <source>
        <dbReference type="EMBL" id="KXN69563.1"/>
    </source>
</evidence>
<dbReference type="InterPro" id="IPR036322">
    <property type="entry name" value="WD40_repeat_dom_sf"/>
</dbReference>
<evidence type="ECO:0000313" key="3">
    <source>
        <dbReference type="Proteomes" id="UP000070444"/>
    </source>
</evidence>
<dbReference type="Gene3D" id="2.130.10.10">
    <property type="entry name" value="YVTN repeat-like/Quinoprotein amine dehydrogenase"/>
    <property type="match status" value="1"/>
</dbReference>
<reference evidence="2 3" key="1">
    <citation type="journal article" date="2015" name="Genome Biol. Evol.">
        <title>Phylogenomic analyses indicate that early fungi evolved digesting cell walls of algal ancestors of land plants.</title>
        <authorList>
            <person name="Chang Y."/>
            <person name="Wang S."/>
            <person name="Sekimoto S."/>
            <person name="Aerts A.L."/>
            <person name="Choi C."/>
            <person name="Clum A."/>
            <person name="LaButti K.M."/>
            <person name="Lindquist E.A."/>
            <person name="Yee Ngan C."/>
            <person name="Ohm R.A."/>
            <person name="Salamov A.A."/>
            <person name="Grigoriev I.V."/>
            <person name="Spatafora J.W."/>
            <person name="Berbee M.L."/>
        </authorList>
    </citation>
    <scope>NUCLEOTIDE SEQUENCE [LARGE SCALE GENOMIC DNA]</scope>
    <source>
        <strain evidence="2 3">NRRL 28638</strain>
    </source>
</reference>
<evidence type="ECO:0000256" key="1">
    <source>
        <dbReference type="PROSITE-ProRule" id="PRU00221"/>
    </source>
</evidence>
<feature type="repeat" description="WD" evidence="1">
    <location>
        <begin position="94"/>
        <end position="116"/>
    </location>
</feature>
<proteinExistence type="predicted"/>
<dbReference type="InterPro" id="IPR001680">
    <property type="entry name" value="WD40_rpt"/>
</dbReference>
<dbReference type="PROSITE" id="PS50082">
    <property type="entry name" value="WD_REPEATS_2"/>
    <property type="match status" value="1"/>
</dbReference>
<gene>
    <name evidence="2" type="ORF">CONCODRAFT_7974</name>
</gene>
<dbReference type="InterPro" id="IPR015943">
    <property type="entry name" value="WD40/YVTN_repeat-like_dom_sf"/>
</dbReference>
<accession>A0A137P3G6</accession>
<dbReference type="AlphaFoldDB" id="A0A137P3G6"/>
<evidence type="ECO:0008006" key="4">
    <source>
        <dbReference type="Google" id="ProtNLM"/>
    </source>
</evidence>
<name>A0A137P3G6_CONC2</name>
<sequence>MLMKTITTVTAETKKIALEDTQRFILRYFKSHYGLVASGAQDTNIITHNLNNIESGLTSDFINPIMTLTEHPSLISNLYFNQTTLVSVCEYCTIVSSSLDNSICVWDIRIGKVVDKKYRVNNMKEENQ</sequence>
<keyword evidence="3" id="KW-1185">Reference proteome</keyword>
<dbReference type="OrthoDB" id="496at2759"/>
<keyword evidence="1" id="KW-0853">WD repeat</keyword>
<dbReference type="EMBL" id="KQ964530">
    <property type="protein sequence ID" value="KXN69563.1"/>
    <property type="molecule type" value="Genomic_DNA"/>
</dbReference>